<accession>A0A445GGN3</accession>
<name>A0A445GGN3_GLYSO</name>
<evidence type="ECO:0000313" key="2">
    <source>
        <dbReference type="EMBL" id="RZB60402.1"/>
    </source>
</evidence>
<dbReference type="Proteomes" id="UP000289340">
    <property type="component" value="Chromosome 16"/>
</dbReference>
<sequence length="158" mass="16967">MVRTRGLGRVLGSVIGRALGRQDNHHSDDVLQRQRPIASAHRQREAAPIPEDDPIVTEDLRAHAEEEAVDDAEGFPGGPHDPSVLTDFYGDHVAVIVCNGEECPELKLSSHGRKAQKFGRPAPEIERLVVATGLSPLIACSVDTGDQGLISSFCGEMA</sequence>
<evidence type="ECO:0000313" key="3">
    <source>
        <dbReference type="Proteomes" id="UP000289340"/>
    </source>
</evidence>
<feature type="region of interest" description="Disordered" evidence="1">
    <location>
        <begin position="22"/>
        <end position="54"/>
    </location>
</feature>
<reference evidence="2 3" key="1">
    <citation type="submission" date="2018-09" db="EMBL/GenBank/DDBJ databases">
        <title>A high-quality reference genome of wild soybean provides a powerful tool to mine soybean genomes.</title>
        <authorList>
            <person name="Xie M."/>
            <person name="Chung C.Y.L."/>
            <person name="Li M.-W."/>
            <person name="Wong F.-L."/>
            <person name="Chan T.-F."/>
            <person name="Lam H.-M."/>
        </authorList>
    </citation>
    <scope>NUCLEOTIDE SEQUENCE [LARGE SCALE GENOMIC DNA]</scope>
    <source>
        <strain evidence="3">cv. W05</strain>
        <tissue evidence="2">Hypocotyl of etiolated seedlings</tissue>
    </source>
</reference>
<gene>
    <name evidence="2" type="ORF">D0Y65_043258</name>
</gene>
<dbReference type="EMBL" id="QZWG01000016">
    <property type="protein sequence ID" value="RZB60403.1"/>
    <property type="molecule type" value="Genomic_DNA"/>
</dbReference>
<comment type="caution">
    <text evidence="2">The sequence shown here is derived from an EMBL/GenBank/DDBJ whole genome shotgun (WGS) entry which is preliminary data.</text>
</comment>
<feature type="compositionally biased region" description="Basic and acidic residues" evidence="1">
    <location>
        <begin position="22"/>
        <end position="32"/>
    </location>
</feature>
<evidence type="ECO:0000256" key="1">
    <source>
        <dbReference type="SAM" id="MobiDB-lite"/>
    </source>
</evidence>
<dbReference type="EMBL" id="QZWG01000016">
    <property type="protein sequence ID" value="RZB60402.1"/>
    <property type="molecule type" value="Genomic_DNA"/>
</dbReference>
<keyword evidence="3" id="KW-1185">Reference proteome</keyword>
<organism evidence="2 3">
    <name type="scientific">Glycine soja</name>
    <name type="common">Wild soybean</name>
    <dbReference type="NCBI Taxonomy" id="3848"/>
    <lineage>
        <taxon>Eukaryota</taxon>
        <taxon>Viridiplantae</taxon>
        <taxon>Streptophyta</taxon>
        <taxon>Embryophyta</taxon>
        <taxon>Tracheophyta</taxon>
        <taxon>Spermatophyta</taxon>
        <taxon>Magnoliopsida</taxon>
        <taxon>eudicotyledons</taxon>
        <taxon>Gunneridae</taxon>
        <taxon>Pentapetalae</taxon>
        <taxon>rosids</taxon>
        <taxon>fabids</taxon>
        <taxon>Fabales</taxon>
        <taxon>Fabaceae</taxon>
        <taxon>Papilionoideae</taxon>
        <taxon>50 kb inversion clade</taxon>
        <taxon>NPAAA clade</taxon>
        <taxon>indigoferoid/millettioid clade</taxon>
        <taxon>Phaseoleae</taxon>
        <taxon>Glycine</taxon>
        <taxon>Glycine subgen. Soja</taxon>
    </lineage>
</organism>
<proteinExistence type="predicted"/>
<protein>
    <submittedName>
        <fullName evidence="2">Uncharacterized protein</fullName>
    </submittedName>
</protein>
<dbReference type="AlphaFoldDB" id="A0A445GGN3"/>